<dbReference type="EMBL" id="CP003155">
    <property type="protein sequence ID" value="AEV28732.1"/>
    <property type="molecule type" value="Genomic_DNA"/>
</dbReference>
<evidence type="ECO:0000259" key="4">
    <source>
        <dbReference type="PROSITE" id="PS50932"/>
    </source>
</evidence>
<dbReference type="KEGG" id="sgp:SpiGrapes_0906"/>
<evidence type="ECO:0000313" key="5">
    <source>
        <dbReference type="EMBL" id="AEV28732.1"/>
    </source>
</evidence>
<dbReference type="Pfam" id="PF00356">
    <property type="entry name" value="LacI"/>
    <property type="match status" value="1"/>
</dbReference>
<dbReference type="OrthoDB" id="569491at2"/>
<accession>G8QQV1</accession>
<dbReference type="GO" id="GO:0000976">
    <property type="term" value="F:transcription cis-regulatory region binding"/>
    <property type="evidence" value="ECO:0007669"/>
    <property type="project" value="TreeGrafter"/>
</dbReference>
<dbReference type="Gene3D" id="1.10.260.40">
    <property type="entry name" value="lambda repressor-like DNA-binding domains"/>
    <property type="match status" value="1"/>
</dbReference>
<dbReference type="GO" id="GO:0003700">
    <property type="term" value="F:DNA-binding transcription factor activity"/>
    <property type="evidence" value="ECO:0007669"/>
    <property type="project" value="TreeGrafter"/>
</dbReference>
<reference evidence="5 6" key="1">
    <citation type="submission" date="2011-11" db="EMBL/GenBank/DDBJ databases">
        <title>Complete sequence of Spirochaeta sp. grapes.</title>
        <authorList>
            <consortium name="US DOE Joint Genome Institute"/>
            <person name="Lucas S."/>
            <person name="Han J."/>
            <person name="Lapidus A."/>
            <person name="Cheng J.-F."/>
            <person name="Goodwin L."/>
            <person name="Pitluck S."/>
            <person name="Peters L."/>
            <person name="Ovchinnikova G."/>
            <person name="Munk A.C."/>
            <person name="Detter J.C."/>
            <person name="Han C."/>
            <person name="Tapia R."/>
            <person name="Land M."/>
            <person name="Hauser L."/>
            <person name="Kyrpides N."/>
            <person name="Ivanova N."/>
            <person name="Pagani I."/>
            <person name="Ritalahtilisa K."/>
            <person name="Loeffler F."/>
            <person name="Woyke T."/>
        </authorList>
    </citation>
    <scope>NUCLEOTIDE SEQUENCE [LARGE SCALE GENOMIC DNA]</scope>
    <source>
        <strain evidence="6">ATCC BAA-1885 / DSM 22778 / Grapes</strain>
    </source>
</reference>
<keyword evidence="3" id="KW-0804">Transcription</keyword>
<feature type="domain" description="HTH lacI-type" evidence="4">
    <location>
        <begin position="5"/>
        <end position="59"/>
    </location>
</feature>
<dbReference type="CDD" id="cd01392">
    <property type="entry name" value="HTH_LacI"/>
    <property type="match status" value="1"/>
</dbReference>
<evidence type="ECO:0000256" key="3">
    <source>
        <dbReference type="ARBA" id="ARBA00023163"/>
    </source>
</evidence>
<sequence length="354" mass="39674">MSSETTLQDIALALGVSRTTVHRAIHNKEGISNEVRQTILAKAEELGYTMNYVASSLKRRTMNLAVVLPSEFGSGQYYYRYFWDAIRSCKAEANDLNVHLIFDTFEETSDSQYSVLARIFNENNGNLDGLLTIPVKQDEQTRRIIERYTYNNIPVVLMDNDIPDSGRLCCVAPHNTLTGRLGAEVISYMAPMRGKVLIAGGAELNPSHSHNLTGFKSYLEENKLPLECLVIHSYADYEKTYSEAVKLLREHDDIVAFYSVTARETLPLSQAVIDCGLAGKIRGVGSDLYPETAQLLTDNVLQALIYKNGYDKGIRGFHLLFSYIIQKSTPASDAVTVPISIIMKNNLHFFKDRI</sequence>
<dbReference type="Gene3D" id="3.40.50.2300">
    <property type="match status" value="2"/>
</dbReference>
<evidence type="ECO:0000256" key="2">
    <source>
        <dbReference type="ARBA" id="ARBA00023125"/>
    </source>
</evidence>
<dbReference type="PANTHER" id="PTHR30146">
    <property type="entry name" value="LACI-RELATED TRANSCRIPTIONAL REPRESSOR"/>
    <property type="match status" value="1"/>
</dbReference>
<keyword evidence="1" id="KW-0805">Transcription regulation</keyword>
<dbReference type="SUPFAM" id="SSF53822">
    <property type="entry name" value="Periplasmic binding protein-like I"/>
    <property type="match status" value="1"/>
</dbReference>
<dbReference type="Proteomes" id="UP000005632">
    <property type="component" value="Chromosome"/>
</dbReference>
<evidence type="ECO:0000313" key="6">
    <source>
        <dbReference type="Proteomes" id="UP000005632"/>
    </source>
</evidence>
<dbReference type="InterPro" id="IPR028082">
    <property type="entry name" value="Peripla_BP_I"/>
</dbReference>
<dbReference type="STRING" id="158190.SpiGrapes_0906"/>
<evidence type="ECO:0000256" key="1">
    <source>
        <dbReference type="ARBA" id="ARBA00023015"/>
    </source>
</evidence>
<protein>
    <submittedName>
        <fullName evidence="5">Transcriptional regulator</fullName>
    </submittedName>
</protein>
<dbReference type="PANTHER" id="PTHR30146:SF144">
    <property type="entry name" value="LACI-FAMILY TRANSCRIPTION REGULATOR"/>
    <property type="match status" value="1"/>
</dbReference>
<dbReference type="InterPro" id="IPR000843">
    <property type="entry name" value="HTH_LacI"/>
</dbReference>
<keyword evidence="2" id="KW-0238">DNA-binding</keyword>
<dbReference type="PROSITE" id="PS50932">
    <property type="entry name" value="HTH_LACI_2"/>
    <property type="match status" value="1"/>
</dbReference>
<organism evidence="5 6">
    <name type="scientific">Sphaerochaeta pleomorpha (strain ATCC BAA-1885 / DSM 22778 / Grapes)</name>
    <dbReference type="NCBI Taxonomy" id="158190"/>
    <lineage>
        <taxon>Bacteria</taxon>
        <taxon>Pseudomonadati</taxon>
        <taxon>Spirochaetota</taxon>
        <taxon>Spirochaetia</taxon>
        <taxon>Spirochaetales</taxon>
        <taxon>Sphaerochaetaceae</taxon>
        <taxon>Sphaerochaeta</taxon>
    </lineage>
</organism>
<dbReference type="RefSeq" id="WP_014269581.1">
    <property type="nucleotide sequence ID" value="NC_016633.1"/>
</dbReference>
<dbReference type="Pfam" id="PF13407">
    <property type="entry name" value="Peripla_BP_4"/>
    <property type="match status" value="1"/>
</dbReference>
<dbReference type="HOGENOM" id="CLU_037628_0_1_12"/>
<dbReference type="SUPFAM" id="SSF47413">
    <property type="entry name" value="lambda repressor-like DNA-binding domains"/>
    <property type="match status" value="1"/>
</dbReference>
<dbReference type="SMART" id="SM00354">
    <property type="entry name" value="HTH_LACI"/>
    <property type="match status" value="1"/>
</dbReference>
<dbReference type="eggNOG" id="COG1609">
    <property type="taxonomic scope" value="Bacteria"/>
</dbReference>
<name>G8QQV1_SPHPG</name>
<gene>
    <name evidence="5" type="ordered locus">SpiGrapes_0906</name>
</gene>
<dbReference type="InterPro" id="IPR025997">
    <property type="entry name" value="SBP_2_dom"/>
</dbReference>
<dbReference type="AlphaFoldDB" id="G8QQV1"/>
<proteinExistence type="predicted"/>
<dbReference type="InterPro" id="IPR010982">
    <property type="entry name" value="Lambda_DNA-bd_dom_sf"/>
</dbReference>
<keyword evidence="6" id="KW-1185">Reference proteome</keyword>